<keyword evidence="2" id="KW-1185">Reference proteome</keyword>
<evidence type="ECO:0000313" key="2">
    <source>
        <dbReference type="Proteomes" id="UP000199532"/>
    </source>
</evidence>
<name>A0A1H6YB10_9BACT</name>
<dbReference type="InterPro" id="IPR027612">
    <property type="entry name" value="Put_MTase_LIC12133"/>
</dbReference>
<dbReference type="RefSeq" id="WP_090338396.1">
    <property type="nucleotide sequence ID" value="NZ_FNXY01000007.1"/>
</dbReference>
<evidence type="ECO:0000313" key="1">
    <source>
        <dbReference type="EMBL" id="SEJ38483.1"/>
    </source>
</evidence>
<protein>
    <submittedName>
        <fullName evidence="1">Putative methyltransferase, LIC12133 family</fullName>
    </submittedName>
</protein>
<dbReference type="STRING" id="408657.SAMN04487995_4386"/>
<dbReference type="AlphaFoldDB" id="A0A1H6YB10"/>
<gene>
    <name evidence="1" type="ORF">SAMN04487995_4386</name>
</gene>
<accession>A0A1H6YB10</accession>
<dbReference type="EMBL" id="FNXY01000007">
    <property type="protein sequence ID" value="SEJ38483.1"/>
    <property type="molecule type" value="Genomic_DNA"/>
</dbReference>
<proteinExistence type="predicted"/>
<dbReference type="GO" id="GO:0032259">
    <property type="term" value="P:methylation"/>
    <property type="evidence" value="ECO:0007669"/>
    <property type="project" value="UniProtKB-KW"/>
</dbReference>
<dbReference type="NCBIfam" id="TIGR04325">
    <property type="entry name" value="MTase_LIC12133"/>
    <property type="match status" value="1"/>
</dbReference>
<dbReference type="GO" id="GO:0008168">
    <property type="term" value="F:methyltransferase activity"/>
    <property type="evidence" value="ECO:0007669"/>
    <property type="project" value="UniProtKB-KW"/>
</dbReference>
<keyword evidence="1" id="KW-0808">Transferase</keyword>
<keyword evidence="1" id="KW-0489">Methyltransferase</keyword>
<dbReference type="OrthoDB" id="118271at2"/>
<sequence length="262" mass="30571">MSLFKRKKKEKSLYGWFGNYKSWDELTALSGGYESDNILEITKNSLLKIKNGLAVYERDSVLFDKKIYPYSIISTLLYTAIECGGKLNIIDFGGSLGSTYYQVRDLIPSSVETHWSVVEQKEYVKCGQSLFEDDVLKFHFDIAESMSARKADILLLSSVIQYLEKPHDFLDEIKAYDFKYILFDRTSFIKDDQPDRLTLQIVPPDIYKAEYPAWFFNEKKILEHFTEYDLKLEFESYVPGEQEIEIDQVKAGYDKGFFLVKK</sequence>
<dbReference type="Proteomes" id="UP000199532">
    <property type="component" value="Unassembled WGS sequence"/>
</dbReference>
<reference evidence="1 2" key="1">
    <citation type="submission" date="2016-10" db="EMBL/GenBank/DDBJ databases">
        <authorList>
            <person name="de Groot N.N."/>
        </authorList>
    </citation>
    <scope>NUCLEOTIDE SEQUENCE [LARGE SCALE GENOMIC DNA]</scope>
    <source>
        <strain evidence="1 2">DSM 19938</strain>
    </source>
</reference>
<organism evidence="1 2">
    <name type="scientific">Dyadobacter koreensis</name>
    <dbReference type="NCBI Taxonomy" id="408657"/>
    <lineage>
        <taxon>Bacteria</taxon>
        <taxon>Pseudomonadati</taxon>
        <taxon>Bacteroidota</taxon>
        <taxon>Cytophagia</taxon>
        <taxon>Cytophagales</taxon>
        <taxon>Spirosomataceae</taxon>
        <taxon>Dyadobacter</taxon>
    </lineage>
</organism>